<evidence type="ECO:0000313" key="9">
    <source>
        <dbReference type="Proteomes" id="UP000663836"/>
    </source>
</evidence>
<evidence type="ECO:0000256" key="6">
    <source>
        <dbReference type="SAM" id="Phobius"/>
    </source>
</evidence>
<dbReference type="NCBIfam" id="TIGR00803">
    <property type="entry name" value="nst"/>
    <property type="match status" value="1"/>
</dbReference>
<comment type="subcellular location">
    <subcellularLocation>
        <location evidence="1">Membrane</location>
        <topology evidence="1">Multi-pass membrane protein</topology>
    </subcellularLocation>
</comment>
<keyword evidence="4 6" id="KW-1133">Transmembrane helix</keyword>
<dbReference type="InterPro" id="IPR007271">
    <property type="entry name" value="Nuc_sug_transpt"/>
</dbReference>
<evidence type="ECO:0000256" key="3">
    <source>
        <dbReference type="ARBA" id="ARBA00022692"/>
    </source>
</evidence>
<gene>
    <name evidence="8" type="ORF">JBS370_LOCUS35299</name>
    <name evidence="7" type="ORF">ZHD862_LOCUS8085</name>
</gene>
<dbReference type="PANTHER" id="PTHR10231">
    <property type="entry name" value="NUCLEOTIDE-SUGAR TRANSMEMBRANE TRANSPORTER"/>
    <property type="match status" value="1"/>
</dbReference>
<dbReference type="Pfam" id="PF04142">
    <property type="entry name" value="Nuc_sug_transp"/>
    <property type="match status" value="1"/>
</dbReference>
<protein>
    <submittedName>
        <fullName evidence="8">Uncharacterized protein</fullName>
    </submittedName>
</protein>
<reference evidence="8" key="1">
    <citation type="submission" date="2021-02" db="EMBL/GenBank/DDBJ databases">
        <authorList>
            <person name="Nowell W R."/>
        </authorList>
    </citation>
    <scope>NUCLEOTIDE SEQUENCE</scope>
</reference>
<evidence type="ECO:0000313" key="7">
    <source>
        <dbReference type="EMBL" id="CAF0914950.1"/>
    </source>
</evidence>
<comment type="caution">
    <text evidence="8">The sequence shown here is derived from an EMBL/GenBank/DDBJ whole genome shotgun (WGS) entry which is preliminary data.</text>
</comment>
<keyword evidence="2" id="KW-0813">Transport</keyword>
<evidence type="ECO:0000256" key="4">
    <source>
        <dbReference type="ARBA" id="ARBA00022989"/>
    </source>
</evidence>
<proteinExistence type="predicted"/>
<dbReference type="GO" id="GO:0000139">
    <property type="term" value="C:Golgi membrane"/>
    <property type="evidence" value="ECO:0007669"/>
    <property type="project" value="InterPro"/>
</dbReference>
<evidence type="ECO:0000256" key="2">
    <source>
        <dbReference type="ARBA" id="ARBA00022597"/>
    </source>
</evidence>
<feature type="transmembrane region" description="Helical" evidence="6">
    <location>
        <begin position="44"/>
        <end position="62"/>
    </location>
</feature>
<keyword evidence="2" id="KW-0762">Sugar transport</keyword>
<evidence type="ECO:0000256" key="1">
    <source>
        <dbReference type="ARBA" id="ARBA00004141"/>
    </source>
</evidence>
<name>A0A819ZMI1_9BILA</name>
<organism evidence="8 9">
    <name type="scientific">Rotaria sordida</name>
    <dbReference type="NCBI Taxonomy" id="392033"/>
    <lineage>
        <taxon>Eukaryota</taxon>
        <taxon>Metazoa</taxon>
        <taxon>Spiralia</taxon>
        <taxon>Gnathifera</taxon>
        <taxon>Rotifera</taxon>
        <taxon>Eurotatoria</taxon>
        <taxon>Bdelloidea</taxon>
        <taxon>Philodinida</taxon>
        <taxon>Philodinidae</taxon>
        <taxon>Rotaria</taxon>
    </lineage>
</organism>
<dbReference type="Proteomes" id="UP000663864">
    <property type="component" value="Unassembled WGS sequence"/>
</dbReference>
<dbReference type="AlphaFoldDB" id="A0A819ZMI1"/>
<keyword evidence="3 6" id="KW-0812">Transmembrane</keyword>
<evidence type="ECO:0000313" key="8">
    <source>
        <dbReference type="EMBL" id="CAF4176821.1"/>
    </source>
</evidence>
<keyword evidence="5 6" id="KW-0472">Membrane</keyword>
<dbReference type="Proteomes" id="UP000663836">
    <property type="component" value="Unassembled WGS sequence"/>
</dbReference>
<dbReference type="EMBL" id="CAJOBD010012125">
    <property type="protein sequence ID" value="CAF4176821.1"/>
    <property type="molecule type" value="Genomic_DNA"/>
</dbReference>
<evidence type="ECO:0000256" key="5">
    <source>
        <dbReference type="ARBA" id="ARBA00023136"/>
    </source>
</evidence>
<dbReference type="EMBL" id="CAJNOT010000255">
    <property type="protein sequence ID" value="CAF0914950.1"/>
    <property type="molecule type" value="Genomic_DNA"/>
</dbReference>
<sequence length="112" mass="12756">MYLSDEIEIKTKGFLFGYTDIVRIARTVQSANGLLVALVVKYDYNILKGFATSATIVISYVVSMMLFDFHLTLLFSFGASLVIFSIFIYSKPELILYLPIFNIIFKDKSVLF</sequence>
<dbReference type="GO" id="GO:0015165">
    <property type="term" value="F:pyrimidine nucleotide-sugar transmembrane transporter activity"/>
    <property type="evidence" value="ECO:0007669"/>
    <property type="project" value="InterPro"/>
</dbReference>
<accession>A0A819ZMI1</accession>